<protein>
    <submittedName>
        <fullName evidence="3">Sugar transferase</fullName>
    </submittedName>
</protein>
<evidence type="ECO:0000313" key="4">
    <source>
        <dbReference type="Proteomes" id="UP001500604"/>
    </source>
</evidence>
<evidence type="ECO:0000313" key="3">
    <source>
        <dbReference type="EMBL" id="GAA4648044.1"/>
    </source>
</evidence>
<proteinExistence type="inferred from homology"/>
<evidence type="ECO:0000256" key="1">
    <source>
        <dbReference type="ARBA" id="ARBA00006464"/>
    </source>
</evidence>
<dbReference type="PANTHER" id="PTHR30576:SF8">
    <property type="entry name" value="UNDECAPRENYL-PHOSPHATE GALACTOSE PHOSPHOTRANSFERASE"/>
    <property type="match status" value="1"/>
</dbReference>
<keyword evidence="4" id="KW-1185">Reference proteome</keyword>
<keyword evidence="3" id="KW-0808">Transferase</keyword>
<organism evidence="3 4">
    <name type="scientific">Kistimonas scapharcae</name>
    <dbReference type="NCBI Taxonomy" id="1036133"/>
    <lineage>
        <taxon>Bacteria</taxon>
        <taxon>Pseudomonadati</taxon>
        <taxon>Pseudomonadota</taxon>
        <taxon>Gammaproteobacteria</taxon>
        <taxon>Oceanospirillales</taxon>
        <taxon>Endozoicomonadaceae</taxon>
        <taxon>Kistimonas</taxon>
    </lineage>
</organism>
<comment type="caution">
    <text evidence="3">The sequence shown here is derived from an EMBL/GenBank/DDBJ whole genome shotgun (WGS) entry which is preliminary data.</text>
</comment>
<reference evidence="4" key="1">
    <citation type="journal article" date="2019" name="Int. J. Syst. Evol. Microbiol.">
        <title>The Global Catalogue of Microorganisms (GCM) 10K type strain sequencing project: providing services to taxonomists for standard genome sequencing and annotation.</title>
        <authorList>
            <consortium name="The Broad Institute Genomics Platform"/>
            <consortium name="The Broad Institute Genome Sequencing Center for Infectious Disease"/>
            <person name="Wu L."/>
            <person name="Ma J."/>
        </authorList>
    </citation>
    <scope>NUCLEOTIDE SEQUENCE [LARGE SCALE GENOMIC DNA]</scope>
    <source>
        <strain evidence="4">JCM 17805</strain>
    </source>
</reference>
<name>A0ABP8UY54_9GAMM</name>
<dbReference type="PANTHER" id="PTHR30576">
    <property type="entry name" value="COLANIC BIOSYNTHESIS UDP-GLUCOSE LIPID CARRIER TRANSFERASE"/>
    <property type="match status" value="1"/>
</dbReference>
<dbReference type="GO" id="GO:0016740">
    <property type="term" value="F:transferase activity"/>
    <property type="evidence" value="ECO:0007669"/>
    <property type="project" value="UniProtKB-KW"/>
</dbReference>
<comment type="similarity">
    <text evidence="1">Belongs to the bacterial sugar transferase family.</text>
</comment>
<feature type="domain" description="Bacterial sugar transferase" evidence="2">
    <location>
        <begin position="2"/>
        <end position="140"/>
    </location>
</feature>
<evidence type="ECO:0000259" key="2">
    <source>
        <dbReference type="Pfam" id="PF02397"/>
    </source>
</evidence>
<dbReference type="InterPro" id="IPR003362">
    <property type="entry name" value="Bact_transf"/>
</dbReference>
<dbReference type="Proteomes" id="UP001500604">
    <property type="component" value="Unassembled WGS sequence"/>
</dbReference>
<gene>
    <name evidence="3" type="ORF">GCM10023116_03060</name>
</gene>
<dbReference type="Pfam" id="PF02397">
    <property type="entry name" value="Bac_transf"/>
    <property type="match status" value="1"/>
</dbReference>
<dbReference type="EMBL" id="BAABFL010000016">
    <property type="protein sequence ID" value="GAA4648044.1"/>
    <property type="molecule type" value="Genomic_DNA"/>
</dbReference>
<accession>A0ABP8UY54</accession>
<sequence length="173" mass="19934">MVYSHNRAGFEGKAFTLYKFRTMNPVSGDVGGDHDALRITSLGYWLRQTSLDELPQLWNVIRGDMSLVGPRPLPMAYVDRYSHEQKQRLMAMPGITGWAQINGRNALSWDEKFTLDTWYVEHASFWLDVKILFLTIFRVMQRKGIVHDSAVADTTMPEFLGNKTQPNHKKVED</sequence>